<evidence type="ECO:0000313" key="1">
    <source>
        <dbReference type="EMBL" id="MEL3973523.1"/>
    </source>
</evidence>
<dbReference type="Proteomes" id="UP001389717">
    <property type="component" value="Unassembled WGS sequence"/>
</dbReference>
<dbReference type="PIRSF" id="PIRSF012509">
    <property type="entry name" value="CamS"/>
    <property type="match status" value="1"/>
</dbReference>
<evidence type="ECO:0000313" key="2">
    <source>
        <dbReference type="Proteomes" id="UP001389717"/>
    </source>
</evidence>
<dbReference type="CDD" id="cd13441">
    <property type="entry name" value="CamS_repeat_1"/>
    <property type="match status" value="1"/>
</dbReference>
<dbReference type="RefSeq" id="WP_341985023.1">
    <property type="nucleotide sequence ID" value="NZ_JBBYAF010000029.1"/>
</dbReference>
<dbReference type="PROSITE" id="PS51257">
    <property type="entry name" value="PROKAR_LIPOPROTEIN"/>
    <property type="match status" value="1"/>
</dbReference>
<accession>A0ABU9KD18</accession>
<proteinExistence type="predicted"/>
<dbReference type="InterPro" id="IPR011426">
    <property type="entry name" value="CamS"/>
</dbReference>
<gene>
    <name evidence="1" type="ORF">AAEO50_14635</name>
</gene>
<protein>
    <submittedName>
        <fullName evidence="1">CamS family sex pheromone protein</fullName>
    </submittedName>
</protein>
<reference evidence="1 2" key="1">
    <citation type="submission" date="2024-04" db="EMBL/GenBank/DDBJ databases">
        <title>Bacillus oryzaecorticis sp. nov., a moderately halophilic bacterium isolated from rice husks.</title>
        <authorList>
            <person name="Zhu H.-S."/>
        </authorList>
    </citation>
    <scope>NUCLEOTIDE SEQUENCE [LARGE SCALE GENOMIC DNA]</scope>
    <source>
        <strain evidence="1 2">ZC255</strain>
    </source>
</reference>
<dbReference type="EMBL" id="JBBYAF010000029">
    <property type="protein sequence ID" value="MEL3973523.1"/>
    <property type="molecule type" value="Genomic_DNA"/>
</dbReference>
<sequence length="375" mass="43655">MKKWMLASLSLFVFLSGCNNNKTQEVIDEETLEIQDSAASEAREYLTYKINKQKKSVNRGLITMMINNRSDMDEIETGLMSLSKDHFSPDDFVYQEGQYLKDIPSWLGRESKDNEQGLNPAIDITKNMGWEERIEREKKDPMYLAYIHEQNYVDSKGKIKGISLGFAMNKIDYIRVKDSNGLMHFDEKVIDDKVLEEYGKKAAEKVVSRIRSMKELKDVPIFISIYKLQPINSVVPGNYFTSSYVDDNDKTIKKWEDIKEKFYYFPSKEGEEKDRDLQNRIRDLEDYVSKYFSHQDIEFVGKALYKKDNLNQLAIDVHTGMVKETELIGFAQAIGPEIVDYFPHMPVYLYVKTPKGLKATIVKEVDQEPFVEIHE</sequence>
<dbReference type="Pfam" id="PF07537">
    <property type="entry name" value="CamS"/>
    <property type="match status" value="1"/>
</dbReference>
<name>A0ABU9KD18_9BACI</name>
<dbReference type="Gene3D" id="3.10.570.10">
    <property type="entry name" value="sex pheromone staph- cam373 precursor domain"/>
    <property type="match status" value="1"/>
</dbReference>
<organism evidence="1 2">
    <name type="scientific">Rossellomorea oryzaecorticis</name>
    <dbReference type="NCBI Taxonomy" id="1396505"/>
    <lineage>
        <taxon>Bacteria</taxon>
        <taxon>Bacillati</taxon>
        <taxon>Bacillota</taxon>
        <taxon>Bacilli</taxon>
        <taxon>Bacillales</taxon>
        <taxon>Bacillaceae</taxon>
        <taxon>Rossellomorea</taxon>
    </lineage>
</organism>
<keyword evidence="2" id="KW-1185">Reference proteome</keyword>
<comment type="caution">
    <text evidence="1">The sequence shown here is derived from an EMBL/GenBank/DDBJ whole genome shotgun (WGS) entry which is preliminary data.</text>
</comment>